<dbReference type="InterPro" id="IPR009057">
    <property type="entry name" value="Homeodomain-like_sf"/>
</dbReference>
<reference evidence="5" key="1">
    <citation type="submission" date="2020-12" db="EMBL/GenBank/DDBJ databases">
        <title>Genomic characterization of non-nitrogen-fixing Frankia strains.</title>
        <authorList>
            <person name="Carlos-Shanley C."/>
            <person name="Guerra T."/>
            <person name="Hahn D."/>
        </authorList>
    </citation>
    <scope>NUCLEOTIDE SEQUENCE</scope>
    <source>
        <strain evidence="5">CN6</strain>
    </source>
</reference>
<dbReference type="PRINTS" id="PR00455">
    <property type="entry name" value="HTHTETR"/>
</dbReference>
<evidence type="ECO:0000256" key="1">
    <source>
        <dbReference type="ARBA" id="ARBA00023125"/>
    </source>
</evidence>
<keyword evidence="1 2" id="KW-0238">DNA-binding</keyword>
<evidence type="ECO:0000313" key="5">
    <source>
        <dbReference type="EMBL" id="MBL7631280.1"/>
    </source>
</evidence>
<dbReference type="Gene3D" id="1.10.357.10">
    <property type="entry name" value="Tetracycline Repressor, domain 2"/>
    <property type="match status" value="1"/>
</dbReference>
<dbReference type="EMBL" id="JAEACQ010000265">
    <property type="protein sequence ID" value="MBL7631280.1"/>
    <property type="molecule type" value="Genomic_DNA"/>
</dbReference>
<dbReference type="Gene3D" id="1.10.10.60">
    <property type="entry name" value="Homeodomain-like"/>
    <property type="match status" value="1"/>
</dbReference>
<keyword evidence="6" id="KW-1185">Reference proteome</keyword>
<dbReference type="PANTHER" id="PTHR30055">
    <property type="entry name" value="HTH-TYPE TRANSCRIPTIONAL REGULATOR RUTR"/>
    <property type="match status" value="1"/>
</dbReference>
<feature type="DNA-binding region" description="H-T-H motif" evidence="2">
    <location>
        <begin position="61"/>
        <end position="80"/>
    </location>
</feature>
<feature type="compositionally biased region" description="Basic residues" evidence="3">
    <location>
        <begin position="29"/>
        <end position="38"/>
    </location>
</feature>
<name>A0A937RJ48_9ACTN</name>
<evidence type="ECO:0000313" key="6">
    <source>
        <dbReference type="Proteomes" id="UP000604475"/>
    </source>
</evidence>
<feature type="region of interest" description="Disordered" evidence="3">
    <location>
        <begin position="1"/>
        <end position="38"/>
    </location>
</feature>
<feature type="compositionally biased region" description="Basic and acidic residues" evidence="3">
    <location>
        <begin position="17"/>
        <end position="28"/>
    </location>
</feature>
<dbReference type="AlphaFoldDB" id="A0A937RJ48"/>
<dbReference type="SUPFAM" id="SSF46689">
    <property type="entry name" value="Homeodomain-like"/>
    <property type="match status" value="1"/>
</dbReference>
<dbReference type="Pfam" id="PF00440">
    <property type="entry name" value="TetR_N"/>
    <property type="match status" value="1"/>
</dbReference>
<dbReference type="GO" id="GO:0000976">
    <property type="term" value="F:transcription cis-regulatory region binding"/>
    <property type="evidence" value="ECO:0007669"/>
    <property type="project" value="TreeGrafter"/>
</dbReference>
<evidence type="ECO:0000256" key="2">
    <source>
        <dbReference type="PROSITE-ProRule" id="PRU00335"/>
    </source>
</evidence>
<feature type="domain" description="HTH tetR-type" evidence="4">
    <location>
        <begin position="38"/>
        <end position="98"/>
    </location>
</feature>
<proteinExistence type="predicted"/>
<comment type="caution">
    <text evidence="5">The sequence shown here is derived from an EMBL/GenBank/DDBJ whole genome shotgun (WGS) entry which is preliminary data.</text>
</comment>
<dbReference type="InterPro" id="IPR050109">
    <property type="entry name" value="HTH-type_TetR-like_transc_reg"/>
</dbReference>
<dbReference type="Proteomes" id="UP000604475">
    <property type="component" value="Unassembled WGS sequence"/>
</dbReference>
<organism evidence="5 6">
    <name type="scientific">Frankia nepalensis</name>
    <dbReference type="NCBI Taxonomy" id="1836974"/>
    <lineage>
        <taxon>Bacteria</taxon>
        <taxon>Bacillati</taxon>
        <taxon>Actinomycetota</taxon>
        <taxon>Actinomycetes</taxon>
        <taxon>Frankiales</taxon>
        <taxon>Frankiaceae</taxon>
        <taxon>Frankia</taxon>
    </lineage>
</organism>
<dbReference type="InterPro" id="IPR036271">
    <property type="entry name" value="Tet_transcr_reg_TetR-rel_C_sf"/>
</dbReference>
<dbReference type="PROSITE" id="PS50977">
    <property type="entry name" value="HTH_TETR_2"/>
    <property type="match status" value="1"/>
</dbReference>
<sequence length="246" mass="27653">MQERTELRAAVSNASRGRRDTDAPEKQRRGTGRTIRGRQTRRQLLDAAKVVFERDGFVHARIVDICDLAGISHGSFYTYFVSKEEIFNEITDSVELDLLTLDPAPEDADPIERIRLANEHYLRVYGANAKLMRVIHQVSTIDERVRETRIQRQDAFGRAIERRVRHLQEAGIADPTIDAAYAAQALGGMVAYFAEYLFNTNNLFGFDLDGATEQLTRIWTNALGIPVPAEDDAPSGDPRADHRPSG</sequence>
<dbReference type="PANTHER" id="PTHR30055:SF226">
    <property type="entry name" value="HTH-TYPE TRANSCRIPTIONAL REGULATOR PKSA"/>
    <property type="match status" value="1"/>
</dbReference>
<evidence type="ECO:0000256" key="3">
    <source>
        <dbReference type="SAM" id="MobiDB-lite"/>
    </source>
</evidence>
<dbReference type="GO" id="GO:0003700">
    <property type="term" value="F:DNA-binding transcription factor activity"/>
    <property type="evidence" value="ECO:0007669"/>
    <property type="project" value="TreeGrafter"/>
</dbReference>
<protein>
    <submittedName>
        <fullName evidence="5">TetR/AcrR family transcriptional regulator</fullName>
    </submittedName>
</protein>
<dbReference type="InterPro" id="IPR001647">
    <property type="entry name" value="HTH_TetR"/>
</dbReference>
<accession>A0A937RJ48</accession>
<dbReference type="Pfam" id="PF17932">
    <property type="entry name" value="TetR_C_24"/>
    <property type="match status" value="1"/>
</dbReference>
<dbReference type="InterPro" id="IPR041490">
    <property type="entry name" value="KstR2_TetR_C"/>
</dbReference>
<gene>
    <name evidence="5" type="ORF">I7412_29800</name>
</gene>
<dbReference type="SUPFAM" id="SSF48498">
    <property type="entry name" value="Tetracyclin repressor-like, C-terminal domain"/>
    <property type="match status" value="1"/>
</dbReference>
<evidence type="ECO:0000259" key="4">
    <source>
        <dbReference type="PROSITE" id="PS50977"/>
    </source>
</evidence>
<feature type="region of interest" description="Disordered" evidence="3">
    <location>
        <begin position="227"/>
        <end position="246"/>
    </location>
</feature>
<dbReference type="RefSeq" id="WP_203006390.1">
    <property type="nucleotide sequence ID" value="NZ_JADWYU010000211.1"/>
</dbReference>